<feature type="transmembrane region" description="Helical" evidence="6">
    <location>
        <begin position="439"/>
        <end position="457"/>
    </location>
</feature>
<feature type="transmembrane region" description="Helical" evidence="6">
    <location>
        <begin position="520"/>
        <end position="543"/>
    </location>
</feature>
<protein>
    <recommendedName>
        <fullName evidence="2">histidine kinase</fullName>
        <ecNumber evidence="2">2.7.13.3</ecNumber>
    </recommendedName>
</protein>
<feature type="transmembrane region" description="Helical" evidence="6">
    <location>
        <begin position="158"/>
        <end position="181"/>
    </location>
</feature>
<evidence type="ECO:0000313" key="9">
    <source>
        <dbReference type="Proteomes" id="UP001199642"/>
    </source>
</evidence>
<keyword evidence="6" id="KW-0472">Membrane</keyword>
<dbReference type="RefSeq" id="WP_231819617.1">
    <property type="nucleotide sequence ID" value="NZ_CP082781.1"/>
</dbReference>
<dbReference type="GO" id="GO:0005524">
    <property type="term" value="F:ATP binding"/>
    <property type="evidence" value="ECO:0007669"/>
    <property type="project" value="UniProtKB-KW"/>
</dbReference>
<dbReference type="InterPro" id="IPR036890">
    <property type="entry name" value="HATPase_C_sf"/>
</dbReference>
<accession>A0ABY3RT06</accession>
<evidence type="ECO:0000259" key="7">
    <source>
        <dbReference type="Pfam" id="PF02518"/>
    </source>
</evidence>
<proteinExistence type="predicted"/>
<keyword evidence="8" id="KW-0067">ATP-binding</keyword>
<dbReference type="Pfam" id="PF02518">
    <property type="entry name" value="HATPase_c"/>
    <property type="match status" value="1"/>
</dbReference>
<dbReference type="SUPFAM" id="SSF55874">
    <property type="entry name" value="ATPase domain of HSP90 chaperone/DNA topoisomerase II/histidine kinase"/>
    <property type="match status" value="1"/>
</dbReference>
<gene>
    <name evidence="8" type="ORF">K8F61_14520</name>
</gene>
<keyword evidence="5" id="KW-0902">Two-component regulatory system</keyword>
<evidence type="ECO:0000313" key="8">
    <source>
        <dbReference type="EMBL" id="UGS25856.1"/>
    </source>
</evidence>
<dbReference type="CDD" id="cd16917">
    <property type="entry name" value="HATPase_UhpB-NarQ-NarX-like"/>
    <property type="match status" value="1"/>
</dbReference>
<name>A0ABY3RT06_9MICO</name>
<feature type="domain" description="Histidine kinase/HSP90-like ATPase" evidence="7">
    <location>
        <begin position="306"/>
        <end position="390"/>
    </location>
</feature>
<evidence type="ECO:0000256" key="3">
    <source>
        <dbReference type="ARBA" id="ARBA00022679"/>
    </source>
</evidence>
<sequence length="769" mass="82742">MPRATASPGRSRRAAPRSDADRWLGSSLSDAMRRAQFLGLVMVQFLLMAAALASRVAVPKTTVVLVAAAVAVAGILVLALRAPALVLIVPYYLAVAFWFVVVVDPDDPLLGLLVPLTAWTVILPIMLRPGAWPVVAAAALTVGFGGVILLAHPDWDRAVLSASVATNVVLVATSVLFANALRRIAGALDRQREEAADEELRAERAGALRETTAEYVRVLHDTIINTFGALARDRTRGMDPEEARERCRRDLERIRDFQRHQVGREPRFSLTDLDDEGLPVRWSGISGDDLRRFQALLPAPVLDAVYGCASEAVRNAAKHSGADHVAIDVRYADDELRIVVSDDGCGFDRTQTPLRGIASSLFARGRAHGIRVTLHSAPGAGTTVTLAVPLSVPGQDPEPAGPTSAPLQTFLLRTAMAWVAQATAIGLALETIRPREGSLAAYLLLVMVVTSGATVWLRCRGLEPAPRWLVALLLAAIPVANVCAFVAVDYGDDAPYLFQGMSLTVLPVLLHVARPSLRAFVAALVTQVLSVAIIAATATVGHPDATTEIALLAAPPFVLTIVCHIFFRLFRSIGAQIAQTRLAAERSAREAARLEAATEVQVQWSASGLRKPLELLQALVDGTVSPADPETRRRCGDEETYLRQVSAVAQDATRMTRWFTLALAESRLREVRLHLHSPDQVRIDDARADPLGRLVLDCIAQSRPGSELVVTLLPRGADLRMLLVATGDPELADRLGSSASRTLDLAVERFADHTLIEATMTAPVPSPRS</sequence>
<feature type="transmembrane region" description="Helical" evidence="6">
    <location>
        <begin position="37"/>
        <end position="57"/>
    </location>
</feature>
<feature type="transmembrane region" description="Helical" evidence="6">
    <location>
        <begin position="469"/>
        <end position="488"/>
    </location>
</feature>
<feature type="transmembrane region" description="Helical" evidence="6">
    <location>
        <begin position="63"/>
        <end position="80"/>
    </location>
</feature>
<dbReference type="InterPro" id="IPR003594">
    <property type="entry name" value="HATPase_dom"/>
</dbReference>
<dbReference type="Proteomes" id="UP001199642">
    <property type="component" value="Chromosome"/>
</dbReference>
<reference evidence="8 9" key="1">
    <citation type="submission" date="2023-01" db="EMBL/GenBank/DDBJ databases">
        <title>Characterization of estradiol degrading bacteria Microbacterium sp. MZT7 and reveal degrading genes through genome analysis.</title>
        <authorList>
            <person name="Hao P."/>
            <person name="Gao Y."/>
        </authorList>
    </citation>
    <scope>NUCLEOTIDE SEQUENCE [LARGE SCALE GENOMIC DNA]</scope>
    <source>
        <strain evidence="8 9">MZT7</strain>
    </source>
</reference>
<keyword evidence="9" id="KW-1185">Reference proteome</keyword>
<dbReference type="PANTHER" id="PTHR24421:SF10">
    <property type="entry name" value="NITRATE_NITRITE SENSOR PROTEIN NARQ"/>
    <property type="match status" value="1"/>
</dbReference>
<dbReference type="InterPro" id="IPR050482">
    <property type="entry name" value="Sensor_HK_TwoCompSys"/>
</dbReference>
<evidence type="ECO:0000256" key="5">
    <source>
        <dbReference type="ARBA" id="ARBA00023012"/>
    </source>
</evidence>
<keyword evidence="6" id="KW-1133">Transmembrane helix</keyword>
<dbReference type="EMBL" id="CP082781">
    <property type="protein sequence ID" value="UGS25856.1"/>
    <property type="molecule type" value="Genomic_DNA"/>
</dbReference>
<feature type="transmembrane region" description="Helical" evidence="6">
    <location>
        <begin position="549"/>
        <end position="570"/>
    </location>
</feature>
<keyword evidence="3" id="KW-0808">Transferase</keyword>
<feature type="transmembrane region" description="Helical" evidence="6">
    <location>
        <begin position="494"/>
        <end position="513"/>
    </location>
</feature>
<evidence type="ECO:0000256" key="4">
    <source>
        <dbReference type="ARBA" id="ARBA00022777"/>
    </source>
</evidence>
<dbReference type="Gene3D" id="3.30.565.10">
    <property type="entry name" value="Histidine kinase-like ATPase, C-terminal domain"/>
    <property type="match status" value="1"/>
</dbReference>
<evidence type="ECO:0000256" key="1">
    <source>
        <dbReference type="ARBA" id="ARBA00000085"/>
    </source>
</evidence>
<organism evidence="8 9">
    <name type="scientific">Microbacterium resistens</name>
    <dbReference type="NCBI Taxonomy" id="156977"/>
    <lineage>
        <taxon>Bacteria</taxon>
        <taxon>Bacillati</taxon>
        <taxon>Actinomycetota</taxon>
        <taxon>Actinomycetes</taxon>
        <taxon>Micrococcales</taxon>
        <taxon>Microbacteriaceae</taxon>
        <taxon>Microbacterium</taxon>
    </lineage>
</organism>
<keyword evidence="4" id="KW-0418">Kinase</keyword>
<feature type="transmembrane region" description="Helical" evidence="6">
    <location>
        <begin position="134"/>
        <end position="152"/>
    </location>
</feature>
<keyword evidence="8" id="KW-0547">Nucleotide-binding</keyword>
<comment type="catalytic activity">
    <reaction evidence="1">
        <text>ATP + protein L-histidine = ADP + protein N-phospho-L-histidine.</text>
        <dbReference type="EC" id="2.7.13.3"/>
    </reaction>
</comment>
<keyword evidence="6" id="KW-0812">Transmembrane</keyword>
<evidence type="ECO:0000256" key="6">
    <source>
        <dbReference type="SAM" id="Phobius"/>
    </source>
</evidence>
<dbReference type="EC" id="2.7.13.3" evidence="2"/>
<feature type="transmembrane region" description="Helical" evidence="6">
    <location>
        <begin position="85"/>
        <end position="103"/>
    </location>
</feature>
<evidence type="ECO:0000256" key="2">
    <source>
        <dbReference type="ARBA" id="ARBA00012438"/>
    </source>
</evidence>
<dbReference type="PANTHER" id="PTHR24421">
    <property type="entry name" value="NITRATE/NITRITE SENSOR PROTEIN NARX-RELATED"/>
    <property type="match status" value="1"/>
</dbReference>